<name>K3WPQ5_GLOUD</name>
<dbReference type="ESTHER" id="pytul-k3wpq5">
    <property type="family name" value="Pectinacetylesterase-Notum"/>
</dbReference>
<dbReference type="Proteomes" id="UP000019132">
    <property type="component" value="Unassembled WGS sequence"/>
</dbReference>
<reference evidence="3" key="3">
    <citation type="submission" date="2015-02" db="UniProtKB">
        <authorList>
            <consortium name="EnsemblProtists"/>
        </authorList>
    </citation>
    <scope>IDENTIFICATION</scope>
    <source>
        <strain evidence="3">DAOM BR144</strain>
    </source>
</reference>
<feature type="chain" id="PRO_5003867987" description="Carboxylesterase type B domain-containing protein" evidence="2">
    <location>
        <begin position="24"/>
        <end position="496"/>
    </location>
</feature>
<dbReference type="EMBL" id="GL376560">
    <property type="status" value="NOT_ANNOTATED_CDS"/>
    <property type="molecule type" value="Genomic_DNA"/>
</dbReference>
<evidence type="ECO:0000256" key="2">
    <source>
        <dbReference type="SAM" id="SignalP"/>
    </source>
</evidence>
<accession>K3WPQ5</accession>
<protein>
    <recommendedName>
        <fullName evidence="5">Carboxylesterase type B domain-containing protein</fullName>
    </recommendedName>
</protein>
<dbReference type="eggNOG" id="ENOG502S6R8">
    <property type="taxonomic scope" value="Eukaryota"/>
</dbReference>
<reference evidence="4" key="1">
    <citation type="journal article" date="2010" name="Genome Biol.">
        <title>Genome sequence of the necrotrophic plant pathogen Pythium ultimum reveals original pathogenicity mechanisms and effector repertoire.</title>
        <authorList>
            <person name="Levesque C.A."/>
            <person name="Brouwer H."/>
            <person name="Cano L."/>
            <person name="Hamilton J.P."/>
            <person name="Holt C."/>
            <person name="Huitema E."/>
            <person name="Raffaele S."/>
            <person name="Robideau G.P."/>
            <person name="Thines M."/>
            <person name="Win J."/>
            <person name="Zerillo M.M."/>
            <person name="Beakes G.W."/>
            <person name="Boore J.L."/>
            <person name="Busam D."/>
            <person name="Dumas B."/>
            <person name="Ferriera S."/>
            <person name="Fuerstenberg S.I."/>
            <person name="Gachon C.M."/>
            <person name="Gaulin E."/>
            <person name="Govers F."/>
            <person name="Grenville-Briggs L."/>
            <person name="Horner N."/>
            <person name="Hostetler J."/>
            <person name="Jiang R.H."/>
            <person name="Johnson J."/>
            <person name="Krajaejun T."/>
            <person name="Lin H."/>
            <person name="Meijer H.J."/>
            <person name="Moore B."/>
            <person name="Morris P."/>
            <person name="Phuntmart V."/>
            <person name="Puiu D."/>
            <person name="Shetty J."/>
            <person name="Stajich J.E."/>
            <person name="Tripathy S."/>
            <person name="Wawra S."/>
            <person name="van West P."/>
            <person name="Whitty B.R."/>
            <person name="Coutinho P.M."/>
            <person name="Henrissat B."/>
            <person name="Martin F."/>
            <person name="Thomas P.D."/>
            <person name="Tyler B.M."/>
            <person name="De Vries R.P."/>
            <person name="Kamoun S."/>
            <person name="Yandell M."/>
            <person name="Tisserat N."/>
            <person name="Buell C.R."/>
        </authorList>
    </citation>
    <scope>NUCLEOTIDE SEQUENCE</scope>
    <source>
        <strain evidence="4">DAOM:BR144</strain>
    </source>
</reference>
<keyword evidence="2" id="KW-0732">Signal</keyword>
<dbReference type="Pfam" id="PF03283">
    <property type="entry name" value="PAE"/>
    <property type="match status" value="1"/>
</dbReference>
<dbReference type="HOGENOM" id="CLU_038649_1_0_1"/>
<dbReference type="SUPFAM" id="SSF53474">
    <property type="entry name" value="alpha/beta-Hydrolases"/>
    <property type="match status" value="1"/>
</dbReference>
<dbReference type="OMA" id="AEPQGNW"/>
<dbReference type="GO" id="GO:0016787">
    <property type="term" value="F:hydrolase activity"/>
    <property type="evidence" value="ECO:0007669"/>
    <property type="project" value="InterPro"/>
</dbReference>
<dbReference type="PANTHER" id="PTHR21562:SF83">
    <property type="entry name" value="PECTIN ACETYLESTERASE 4"/>
    <property type="match status" value="1"/>
</dbReference>
<keyword evidence="4" id="KW-1185">Reference proteome</keyword>
<dbReference type="VEuPathDB" id="FungiDB:PYU1_G006932"/>
<dbReference type="InParanoid" id="K3WPQ5"/>
<dbReference type="InterPro" id="IPR029058">
    <property type="entry name" value="AB_hydrolase_fold"/>
</dbReference>
<evidence type="ECO:0008006" key="5">
    <source>
        <dbReference type="Google" id="ProtNLM"/>
    </source>
</evidence>
<dbReference type="AlphaFoldDB" id="K3WPQ5"/>
<evidence type="ECO:0000256" key="1">
    <source>
        <dbReference type="SAM" id="MobiDB-lite"/>
    </source>
</evidence>
<proteinExistence type="predicted"/>
<sequence length="496" mass="52584">MWKISAIGALLCILSGVTTTASAVRRGDQVCTLSPDNQCSAGSIKPSELDGSVLIYPGGKTRCAFDDFADPKGNFNTNKTYFFQVFPNQDQDKKKVMLFFQGGGACADDDTCNFSLQCSLGASPTFTSNAVPSSTGILNRTNTDNVFQDWNIIHIPYCTGDLHIGNAVHEPVDSAMGKRLGRSQCMGQNMSTHLNGYENSLSALKWALANYPNPEHLIIGGASAGSLAAQALSVVVADMWDVEKKSIRYSVLGDSYVGVLPEEKKPSGIVLDYFGTCDVELKVPAGVVSDCKKHTLSVTELYSSLIKQLPFSDWLFIDSKSDKTQRKFYALLDQGILGYPFTNLISGDDFFASMTKMIDAYKTVSSRISTFFVESDKHVYLAYENYGAAASGAGLLLGDFLKQWLLPHDDATAASTAPAASPETPASTPSVAPSQTPTPAAGDKTETPTPAAGSQTQPPAPAATEAPVPAAPGTTSAPTIAPAATPAATMTRSLCV</sequence>
<evidence type="ECO:0000313" key="3">
    <source>
        <dbReference type="EnsemblProtists" id="PYU1_T006947"/>
    </source>
</evidence>
<dbReference type="PANTHER" id="PTHR21562">
    <property type="entry name" value="NOTUM-RELATED"/>
    <property type="match status" value="1"/>
</dbReference>
<evidence type="ECO:0000313" key="4">
    <source>
        <dbReference type="Proteomes" id="UP000019132"/>
    </source>
</evidence>
<reference evidence="4" key="2">
    <citation type="submission" date="2010-04" db="EMBL/GenBank/DDBJ databases">
        <authorList>
            <person name="Buell R."/>
            <person name="Hamilton J."/>
            <person name="Hostetler J."/>
        </authorList>
    </citation>
    <scope>NUCLEOTIDE SEQUENCE [LARGE SCALE GENOMIC DNA]</scope>
    <source>
        <strain evidence="4">DAOM:BR144</strain>
    </source>
</reference>
<feature type="region of interest" description="Disordered" evidence="1">
    <location>
        <begin position="413"/>
        <end position="496"/>
    </location>
</feature>
<dbReference type="InterPro" id="IPR004963">
    <property type="entry name" value="PAE/NOTUM"/>
</dbReference>
<feature type="signal peptide" evidence="2">
    <location>
        <begin position="1"/>
        <end position="23"/>
    </location>
</feature>
<dbReference type="EnsemblProtists" id="PYU1_T006947">
    <property type="protein sequence ID" value="PYU1_T006947"/>
    <property type="gene ID" value="PYU1_G006932"/>
</dbReference>
<organism evidence="3 4">
    <name type="scientific">Globisporangium ultimum (strain ATCC 200006 / CBS 805.95 / DAOM BR144)</name>
    <name type="common">Pythium ultimum</name>
    <dbReference type="NCBI Taxonomy" id="431595"/>
    <lineage>
        <taxon>Eukaryota</taxon>
        <taxon>Sar</taxon>
        <taxon>Stramenopiles</taxon>
        <taxon>Oomycota</taxon>
        <taxon>Peronosporomycetes</taxon>
        <taxon>Pythiales</taxon>
        <taxon>Pythiaceae</taxon>
        <taxon>Globisporangium</taxon>
    </lineage>
</organism>